<keyword evidence="3" id="KW-1185">Reference proteome</keyword>
<name>A0A1H8DQ32_9BACT</name>
<organism evidence="2 3">
    <name type="scientific">Chitinophaga rupis</name>
    <dbReference type="NCBI Taxonomy" id="573321"/>
    <lineage>
        <taxon>Bacteria</taxon>
        <taxon>Pseudomonadati</taxon>
        <taxon>Bacteroidota</taxon>
        <taxon>Chitinophagia</taxon>
        <taxon>Chitinophagales</taxon>
        <taxon>Chitinophagaceae</taxon>
        <taxon>Chitinophaga</taxon>
    </lineage>
</organism>
<sequence length="580" mass="65850">MRILIFILVMLTCKTALSQIQVDRARLIKLLQEGKTAEVFKEANRLRDSVYGKCALVDYFIAKSLCMDKYYDRSSIWFDYILAKYPMDDGSLAFIRQEKNACQPGRPAPLAAGSTLLTSMTIPLPKVGAGVRGRIGKGGYIVEDCYENKTLVSYDNMLPDETLAARIFNMDQPDTALAKLQSFLPAAYEARVYKRFILVTLKDRSYNAENLERVAGSLDRAYNFYIKYYSLRPLNKFITVYLLPSQAALQAAAQDVHHIKIGNDPLGYSILSDLSLLGIAEDDPSTIGTLYHELWHLVIRGDAGDIPAWLDEGIAGLYSNSYWENDVLQGNKTTWRLDDLRSKRLAEIGETVPSLEKLLGYDWNNFYGGADKNLCMATVNYALSNYFMIYLQEQGVLQQLIQAVKNRRPPGTDSTTSVQDIQDITLLPAVTGKNVSALQTAFRAWFKKAYSFDPYDSPQTQTAAVMKFNFQQEQDSLKQTLSNKRMQGSINIEQYNRYMNRITKIETSYTTAAKKIDEFNAQQSTQHPPANMSNMVAQQQPQQQQQTQSENKKVSRWRKKMNHAKADLMKLKEQINSDTF</sequence>
<accession>A0A1H8DQ32</accession>
<evidence type="ECO:0000313" key="3">
    <source>
        <dbReference type="Proteomes" id="UP000198984"/>
    </source>
</evidence>
<feature type="compositionally biased region" description="Polar residues" evidence="1">
    <location>
        <begin position="524"/>
        <end position="537"/>
    </location>
</feature>
<dbReference type="OrthoDB" id="256673at2"/>
<evidence type="ECO:0000256" key="1">
    <source>
        <dbReference type="SAM" id="MobiDB-lite"/>
    </source>
</evidence>
<reference evidence="2 3" key="1">
    <citation type="submission" date="2016-10" db="EMBL/GenBank/DDBJ databases">
        <authorList>
            <person name="de Groot N.N."/>
        </authorList>
    </citation>
    <scope>NUCLEOTIDE SEQUENCE [LARGE SCALE GENOMIC DNA]</scope>
    <source>
        <strain evidence="2 3">DSM 21039</strain>
    </source>
</reference>
<proteinExistence type="predicted"/>
<gene>
    <name evidence="2" type="ORF">SAMN04488505_10869</name>
</gene>
<dbReference type="Proteomes" id="UP000198984">
    <property type="component" value="Unassembled WGS sequence"/>
</dbReference>
<dbReference type="AlphaFoldDB" id="A0A1H8DQ32"/>
<evidence type="ECO:0000313" key="2">
    <source>
        <dbReference type="EMBL" id="SEN09359.1"/>
    </source>
</evidence>
<dbReference type="STRING" id="573321.SAMN04488505_10869"/>
<dbReference type="RefSeq" id="WP_143081130.1">
    <property type="nucleotide sequence ID" value="NZ_FOBB01000008.1"/>
</dbReference>
<feature type="compositionally biased region" description="Low complexity" evidence="1">
    <location>
        <begin position="538"/>
        <end position="548"/>
    </location>
</feature>
<dbReference type="EMBL" id="FOBB01000008">
    <property type="protein sequence ID" value="SEN09359.1"/>
    <property type="molecule type" value="Genomic_DNA"/>
</dbReference>
<protein>
    <submittedName>
        <fullName evidence="2">Uncharacterized protein</fullName>
    </submittedName>
</protein>
<feature type="region of interest" description="Disordered" evidence="1">
    <location>
        <begin position="524"/>
        <end position="558"/>
    </location>
</feature>